<feature type="domain" description="Peptidase S8/S53" evidence="14">
    <location>
        <begin position="100"/>
        <end position="156"/>
    </location>
</feature>
<keyword evidence="6" id="KW-0732">Signal</keyword>
<keyword evidence="8 11" id="KW-0720">Serine protease</keyword>
<feature type="active site" description="Charge relay system" evidence="11">
    <location>
        <position position="494"/>
    </location>
</feature>
<dbReference type="Proteomes" id="UP001064782">
    <property type="component" value="Unassembled WGS sequence"/>
</dbReference>
<evidence type="ECO:0000256" key="1">
    <source>
        <dbReference type="ARBA" id="ARBA00004162"/>
    </source>
</evidence>
<evidence type="ECO:0000256" key="2">
    <source>
        <dbReference type="ARBA" id="ARBA00011073"/>
    </source>
</evidence>
<dbReference type="SUPFAM" id="SSF52743">
    <property type="entry name" value="Subtilisin-like"/>
    <property type="match status" value="1"/>
</dbReference>
<dbReference type="RefSeq" id="WP_238304491.1">
    <property type="nucleotide sequence ID" value="NZ_BRXE01000018.1"/>
</dbReference>
<dbReference type="InterPro" id="IPR015500">
    <property type="entry name" value="Peptidase_S8_subtilisin-rel"/>
</dbReference>
<evidence type="ECO:0000313" key="16">
    <source>
        <dbReference type="EMBL" id="GLD28299.1"/>
    </source>
</evidence>
<organism evidence="16 17">
    <name type="scientific">Mycobacterium kiyosense</name>
    <dbReference type="NCBI Taxonomy" id="2871094"/>
    <lineage>
        <taxon>Bacteria</taxon>
        <taxon>Bacillati</taxon>
        <taxon>Actinomycetota</taxon>
        <taxon>Actinomycetes</taxon>
        <taxon>Mycobacteriales</taxon>
        <taxon>Mycobacteriaceae</taxon>
        <taxon>Mycobacterium</taxon>
    </lineage>
</organism>
<evidence type="ECO:0000256" key="4">
    <source>
        <dbReference type="ARBA" id="ARBA00022670"/>
    </source>
</evidence>
<keyword evidence="3" id="KW-1003">Cell membrane</keyword>
<dbReference type="PANTHER" id="PTHR42884:SF14">
    <property type="entry name" value="NEUROENDOCRINE CONVERTASE 1"/>
    <property type="match status" value="1"/>
</dbReference>
<dbReference type="InterPro" id="IPR036852">
    <property type="entry name" value="Peptidase_S8/S53_dom_sf"/>
</dbReference>
<gene>
    <name evidence="16" type="ORF">Mkiyose1413_01820</name>
    <name evidence="15" type="ORF">SRL2020028_22290</name>
</gene>
<accession>A0A9P3Q335</accession>
<dbReference type="InterPro" id="IPR000209">
    <property type="entry name" value="Peptidase_S8/S53_dom"/>
</dbReference>
<dbReference type="PROSITE" id="PS00136">
    <property type="entry name" value="SUBTILASE_ASP"/>
    <property type="match status" value="1"/>
</dbReference>
<reference evidence="16" key="1">
    <citation type="submission" date="2022-08" db="EMBL/GenBank/DDBJ databases">
        <title>Mycobacterium kiyosense sp. nov., scotochromogenic slow-glowing species isolated from respiratory specimens.</title>
        <authorList>
            <person name="Fukano H."/>
            <person name="Kazumi Y."/>
            <person name="Sakagami N."/>
            <person name="Ato M."/>
            <person name="Mitarai S."/>
            <person name="Hoshino Y."/>
        </authorList>
    </citation>
    <scope>NUCLEOTIDE SEQUENCE</scope>
    <source>
        <strain evidence="16">1413</strain>
        <strain evidence="15">SRL2020-028</strain>
    </source>
</reference>
<protein>
    <submittedName>
        <fullName evidence="16">Type VII secretion-associated serine protease</fullName>
    </submittedName>
</protein>
<dbReference type="GO" id="GO:0016485">
    <property type="term" value="P:protein processing"/>
    <property type="evidence" value="ECO:0007669"/>
    <property type="project" value="TreeGrafter"/>
</dbReference>
<dbReference type="PROSITE" id="PS51892">
    <property type="entry name" value="SUBTILASE"/>
    <property type="match status" value="1"/>
</dbReference>
<evidence type="ECO:0000256" key="7">
    <source>
        <dbReference type="ARBA" id="ARBA00022801"/>
    </source>
</evidence>
<feature type="region of interest" description="Disordered" evidence="12">
    <location>
        <begin position="154"/>
        <end position="296"/>
    </location>
</feature>
<dbReference type="CDD" id="cd00306">
    <property type="entry name" value="Peptidases_S8_S53"/>
    <property type="match status" value="1"/>
</dbReference>
<evidence type="ECO:0000256" key="10">
    <source>
        <dbReference type="ARBA" id="ARBA00023136"/>
    </source>
</evidence>
<evidence type="ECO:0000256" key="13">
    <source>
        <dbReference type="SAM" id="Phobius"/>
    </source>
</evidence>
<dbReference type="EMBL" id="BRZI01000001">
    <property type="protein sequence ID" value="GLD28299.1"/>
    <property type="molecule type" value="Genomic_DNA"/>
</dbReference>
<dbReference type="GeneID" id="83627642"/>
<comment type="similarity">
    <text evidence="2 11">Belongs to the peptidase S8 family.</text>
</comment>
<keyword evidence="17" id="KW-1185">Reference proteome</keyword>
<dbReference type="GO" id="GO:0004252">
    <property type="term" value="F:serine-type endopeptidase activity"/>
    <property type="evidence" value="ECO:0007669"/>
    <property type="project" value="UniProtKB-UniRule"/>
</dbReference>
<feature type="transmembrane region" description="Helical" evidence="13">
    <location>
        <begin position="582"/>
        <end position="606"/>
    </location>
</feature>
<evidence type="ECO:0000256" key="12">
    <source>
        <dbReference type="SAM" id="MobiDB-lite"/>
    </source>
</evidence>
<name>A0A9P3Q335_9MYCO</name>
<feature type="compositionally biased region" description="Pro residues" evidence="12">
    <location>
        <begin position="160"/>
        <end position="179"/>
    </location>
</feature>
<proteinExistence type="inferred from homology"/>
<dbReference type="Proteomes" id="UP001165663">
    <property type="component" value="Unassembled WGS sequence"/>
</dbReference>
<feature type="compositionally biased region" description="Low complexity" evidence="12">
    <location>
        <begin position="214"/>
        <end position="281"/>
    </location>
</feature>
<dbReference type="NCBIfam" id="TIGR03921">
    <property type="entry name" value="T7SS_mycosin"/>
    <property type="match status" value="1"/>
</dbReference>
<keyword evidence="9 13" id="KW-1133">Transmembrane helix</keyword>
<keyword evidence="4 11" id="KW-0645">Protease</keyword>
<feature type="compositionally biased region" description="Pro residues" evidence="12">
    <location>
        <begin position="195"/>
        <end position="213"/>
    </location>
</feature>
<evidence type="ECO:0000256" key="9">
    <source>
        <dbReference type="ARBA" id="ARBA00022989"/>
    </source>
</evidence>
<keyword evidence="7 11" id="KW-0378">Hydrolase</keyword>
<dbReference type="GO" id="GO:0005886">
    <property type="term" value="C:plasma membrane"/>
    <property type="evidence" value="ECO:0007669"/>
    <property type="project" value="UniProtKB-SubCell"/>
</dbReference>
<dbReference type="InterPro" id="IPR023827">
    <property type="entry name" value="Peptidase_S8_Asp-AS"/>
</dbReference>
<evidence type="ECO:0000259" key="14">
    <source>
        <dbReference type="Pfam" id="PF00082"/>
    </source>
</evidence>
<keyword evidence="5 13" id="KW-0812">Transmembrane</keyword>
<evidence type="ECO:0000256" key="5">
    <source>
        <dbReference type="ARBA" id="ARBA00022692"/>
    </source>
</evidence>
<evidence type="ECO:0000313" key="17">
    <source>
        <dbReference type="Proteomes" id="UP001064782"/>
    </source>
</evidence>
<evidence type="ECO:0000256" key="3">
    <source>
        <dbReference type="ARBA" id="ARBA00022475"/>
    </source>
</evidence>
<dbReference type="PANTHER" id="PTHR42884">
    <property type="entry name" value="PROPROTEIN CONVERTASE SUBTILISIN/KEXIN-RELATED"/>
    <property type="match status" value="1"/>
</dbReference>
<comment type="caution">
    <text evidence="16">The sequence shown here is derived from an EMBL/GenBank/DDBJ whole genome shotgun (WGS) entry which is preliminary data.</text>
</comment>
<dbReference type="AlphaFoldDB" id="A0A9P3Q335"/>
<evidence type="ECO:0000256" key="11">
    <source>
        <dbReference type="PROSITE-ProRule" id="PRU01240"/>
    </source>
</evidence>
<feature type="active site" description="Charge relay system" evidence="11">
    <location>
        <position position="109"/>
    </location>
</feature>
<evidence type="ECO:0000313" key="15">
    <source>
        <dbReference type="EMBL" id="GLB82973.1"/>
    </source>
</evidence>
<dbReference type="Pfam" id="PF00082">
    <property type="entry name" value="Peptidase_S8"/>
    <property type="match status" value="2"/>
</dbReference>
<evidence type="ECO:0000256" key="8">
    <source>
        <dbReference type="ARBA" id="ARBA00022825"/>
    </source>
</evidence>
<dbReference type="InterPro" id="IPR023834">
    <property type="entry name" value="T7SS_pept_S8A_mycosin"/>
</dbReference>
<comment type="subcellular location">
    <subcellularLocation>
        <location evidence="1">Cell membrane</location>
        <topology evidence="1">Single-pass membrane protein</topology>
    </subcellularLocation>
</comment>
<feature type="active site" description="Charge relay system" evidence="11">
    <location>
        <position position="140"/>
    </location>
</feature>
<feature type="domain" description="Peptidase S8/S53" evidence="14">
    <location>
        <begin position="295"/>
        <end position="541"/>
    </location>
</feature>
<sequence length="613" mass="61963">MQPSDTGRARSWRGRAASAAIAATVLAGGALAGLPPAYAITPPPFDPGAIPPDGPPGPIAPMKQNSYCTEVGVLPGTDFKIPPKYMEMLSLSEAWRFGRGEGIKVAVIDTGVTPHPRLPRLAPGGDYVMAGDGLSDCDAHGTLVASMIGGAPANGAAAPPAAPRRPIPVPTQEKPPPPQTVTLSPVPGPTITVIPAPPPSSEGAPPGPAPGPGQAPAASHGGGTITIPGYTGGRRIAGVGMGGTSPLPLDPATTTTTTTTTTTPTTTTTSGASPTPSSASPAPAPPPGPAAAPADAFSGVAPGVDLISIRQSSSAFTLKDAYTGEEDPQTAAKIDNIQTMARAIVHAANMGASVINISEVTCISARNPIDQRVLGAAVHYAAVEKNALIVAAAGDSSKKDCKQNPTFDPLSPKDPRNWSAVTTVVTPSWFSDDVLTVGAVDPNGQPMTQMSIAGPWVSIAAPGTDVMGFSNRDDGLINAIDGPDNTLLTPAGTSFATAIVSGVAALVRAKFPELSAYQVMQRLIHTARPPARGVDNQVGYGVVDPVAALTWDVPAGPPQAPKVLSAPLQLPKAPPPRNMVPVWVATGGLAAALLIGGAVFGTASLMRRSRKQR</sequence>
<dbReference type="PRINTS" id="PR00723">
    <property type="entry name" value="SUBTILISIN"/>
</dbReference>
<dbReference type="EMBL" id="BRXE01000018">
    <property type="protein sequence ID" value="GLB82973.1"/>
    <property type="molecule type" value="Genomic_DNA"/>
</dbReference>
<keyword evidence="10 13" id="KW-0472">Membrane</keyword>
<evidence type="ECO:0000256" key="6">
    <source>
        <dbReference type="ARBA" id="ARBA00022729"/>
    </source>
</evidence>
<dbReference type="Gene3D" id="3.40.50.200">
    <property type="entry name" value="Peptidase S8/S53 domain"/>
    <property type="match status" value="2"/>
</dbReference>